<dbReference type="NCBIfam" id="TIGR00628">
    <property type="entry name" value="ung"/>
    <property type="match status" value="1"/>
</dbReference>
<feature type="compositionally biased region" description="Low complexity" evidence="10">
    <location>
        <begin position="317"/>
        <end position="341"/>
    </location>
</feature>
<dbReference type="Gene3D" id="3.40.470.10">
    <property type="entry name" value="Uracil-DNA glycosylase-like domain"/>
    <property type="match status" value="1"/>
</dbReference>
<dbReference type="NCBIfam" id="NF003589">
    <property type="entry name" value="PRK05254.1-2"/>
    <property type="match status" value="1"/>
</dbReference>
<dbReference type="KEGG" id="yli:2910627"/>
<evidence type="ECO:0000256" key="1">
    <source>
        <dbReference type="ARBA" id="ARBA00008184"/>
    </source>
</evidence>
<dbReference type="InterPro" id="IPR002043">
    <property type="entry name" value="UDG_fam1"/>
</dbReference>
<keyword evidence="4 7" id="KW-0496">Mitochondrion</keyword>
<dbReference type="SUPFAM" id="SSF52141">
    <property type="entry name" value="Uracil-DNA glycosylase-like"/>
    <property type="match status" value="1"/>
</dbReference>
<dbReference type="GO" id="GO:0005634">
    <property type="term" value="C:nucleus"/>
    <property type="evidence" value="ECO:0007669"/>
    <property type="project" value="UniProtKB-SubCell"/>
</dbReference>
<evidence type="ECO:0000256" key="4">
    <source>
        <dbReference type="ARBA" id="ARBA00023128"/>
    </source>
</evidence>
<dbReference type="PANTHER" id="PTHR11264">
    <property type="entry name" value="URACIL-DNA GLYCOSYLASE"/>
    <property type="match status" value="1"/>
</dbReference>
<dbReference type="Pfam" id="PF03167">
    <property type="entry name" value="UDG"/>
    <property type="match status" value="1"/>
</dbReference>
<dbReference type="FunFam" id="3.40.470.10:FF:000007">
    <property type="entry name" value="Uracil-DNA glycosylase"/>
    <property type="match status" value="1"/>
</dbReference>
<comment type="catalytic activity">
    <reaction evidence="7 9">
        <text>Hydrolyzes single-stranded DNA or mismatched double-stranded DNA and polynucleotides, releasing free uracil.</text>
        <dbReference type="EC" id="3.2.2.27"/>
    </reaction>
</comment>
<keyword evidence="6 7" id="KW-0539">Nucleus</keyword>
<name>A0A1D8ND42_YARLL</name>
<dbReference type="SMART" id="SM00987">
    <property type="entry name" value="UreE_C"/>
    <property type="match status" value="1"/>
</dbReference>
<dbReference type="VEuPathDB" id="FungiDB:YALI1_D05222g"/>
<comment type="similarity">
    <text evidence="1 7 9">Belongs to the uracil-DNA glycosylase (UDG) superfamily. UNG family.</text>
</comment>
<dbReference type="NCBIfam" id="NF003592">
    <property type="entry name" value="PRK05254.1-5"/>
    <property type="match status" value="1"/>
</dbReference>
<dbReference type="GeneID" id="2910627"/>
<evidence type="ECO:0000313" key="13">
    <source>
        <dbReference type="Proteomes" id="UP000182444"/>
    </source>
</evidence>
<reference evidence="12 13" key="1">
    <citation type="journal article" date="2016" name="PLoS ONE">
        <title>Sequence Assembly of Yarrowia lipolytica Strain W29/CLIB89 Shows Transposable Element Diversity.</title>
        <authorList>
            <person name="Magnan C."/>
            <person name="Yu J."/>
            <person name="Chang I."/>
            <person name="Jahn E."/>
            <person name="Kanomata Y."/>
            <person name="Wu J."/>
            <person name="Zeller M."/>
            <person name="Oakes M."/>
            <person name="Baldi P."/>
            <person name="Sandmeyer S."/>
        </authorList>
    </citation>
    <scope>NUCLEOTIDE SEQUENCE [LARGE SCALE GENOMIC DNA]</scope>
    <source>
        <strain evidence="13">CLIB89(W29)</strain>
    </source>
</reference>
<proteinExistence type="inferred from homology"/>
<evidence type="ECO:0000256" key="9">
    <source>
        <dbReference type="RuleBase" id="RU003780"/>
    </source>
</evidence>
<dbReference type="PROSITE" id="PS00130">
    <property type="entry name" value="U_DNA_GLYCOSYLASE"/>
    <property type="match status" value="1"/>
</dbReference>
<accession>A0A1D8ND42</accession>
<dbReference type="HAMAP" id="MF_00148">
    <property type="entry name" value="UDG"/>
    <property type="match status" value="1"/>
</dbReference>
<comment type="subcellular location">
    <subcellularLocation>
        <location evidence="7">Mitochondrion</location>
    </subcellularLocation>
    <subcellularLocation>
        <location evidence="7">Nucleus</location>
    </subcellularLocation>
</comment>
<feature type="active site" description="Proton acceptor" evidence="7 8">
    <location>
        <position position="110"/>
    </location>
</feature>
<dbReference type="InterPro" id="IPR018085">
    <property type="entry name" value="Ura-DNA_Glyclase_AS"/>
</dbReference>
<comment type="function">
    <text evidence="7 9">Excises uracil residues from the DNA which can arise as a result of misincorporation of dUMP residues by DNA polymerase or due to deamination of cytosine.</text>
</comment>
<sequence>MKITDAFQKAPILATTTKTVANASFDQSAWLNGLKPADKELLDTEITHIHDSWLPHLHKEISKPQFLNLKKFLASREAAGVNIFPPKKDIYSWTSLTPFDKVKVIIIGQDPYHGKNQAHGLAFSVNPPTLPPPSLKNMYKCLKNDYPDFDVPAKSGLLTPWAEQGVLMLNTVLTVEEKKANAHKDKGWEAVTFTALSAAVKHNSGCVILAWGSPAAKIADKMNIDKSKHLVLKAVHPSPLSAHRGFLTCGHFKQANEWLEKRYGPEGIIKWGLEGKTVGSKGTKEATTDTVKEELAKESIKESVETVKEPTEQSSVKPTSAKSTAPPSSQEKLDQLLLSVPDVDDDELDDILPPPKKQKV</sequence>
<keyword evidence="2 7" id="KW-0227">DNA damage</keyword>
<gene>
    <name evidence="7" type="primary">UNG1</name>
    <name evidence="12" type="ORF">YALI1_D05222g</name>
</gene>
<evidence type="ECO:0000256" key="5">
    <source>
        <dbReference type="ARBA" id="ARBA00023204"/>
    </source>
</evidence>
<evidence type="ECO:0000256" key="6">
    <source>
        <dbReference type="ARBA" id="ARBA00023242"/>
    </source>
</evidence>
<protein>
    <recommendedName>
        <fullName evidence="7 9">Uracil-DNA glycosylase</fullName>
        <shortName evidence="7">UDG</shortName>
        <ecNumber evidence="7 9">3.2.2.27</ecNumber>
    </recommendedName>
</protein>
<dbReference type="Proteomes" id="UP000182444">
    <property type="component" value="Chromosome 1D"/>
</dbReference>
<evidence type="ECO:0000256" key="10">
    <source>
        <dbReference type="SAM" id="MobiDB-lite"/>
    </source>
</evidence>
<dbReference type="EMBL" id="CP017556">
    <property type="protein sequence ID" value="AOW03558.1"/>
    <property type="molecule type" value="Genomic_DNA"/>
</dbReference>
<evidence type="ECO:0000256" key="3">
    <source>
        <dbReference type="ARBA" id="ARBA00022801"/>
    </source>
</evidence>
<dbReference type="GO" id="GO:0097510">
    <property type="term" value="P:base-excision repair, AP site formation via deaminated base removal"/>
    <property type="evidence" value="ECO:0007669"/>
    <property type="project" value="TreeGrafter"/>
</dbReference>
<feature type="domain" description="Uracil-DNA glycosylase-like" evidence="11">
    <location>
        <begin position="95"/>
        <end position="259"/>
    </location>
</feature>
<dbReference type="GO" id="GO:0005739">
    <property type="term" value="C:mitochondrion"/>
    <property type="evidence" value="ECO:0007669"/>
    <property type="project" value="UniProtKB-SubCell"/>
</dbReference>
<feature type="compositionally biased region" description="Basic and acidic residues" evidence="10">
    <location>
        <begin position="282"/>
        <end position="311"/>
    </location>
</feature>
<dbReference type="EC" id="3.2.2.27" evidence="7 9"/>
<feature type="region of interest" description="Disordered" evidence="10">
    <location>
        <begin position="278"/>
        <end position="360"/>
    </location>
</feature>
<dbReference type="CDD" id="cd10027">
    <property type="entry name" value="UDG-F1-like"/>
    <property type="match status" value="1"/>
</dbReference>
<dbReference type="GO" id="GO:0004844">
    <property type="term" value="F:uracil DNA N-glycosylase activity"/>
    <property type="evidence" value="ECO:0007669"/>
    <property type="project" value="UniProtKB-UniRule"/>
</dbReference>
<dbReference type="VEuPathDB" id="FungiDB:YALI0_D04158g"/>
<dbReference type="InterPro" id="IPR005122">
    <property type="entry name" value="Uracil-DNA_glycosylase-like"/>
</dbReference>
<dbReference type="eggNOG" id="KOG2994">
    <property type="taxonomic scope" value="Eukaryota"/>
</dbReference>
<evidence type="ECO:0000256" key="2">
    <source>
        <dbReference type="ARBA" id="ARBA00022763"/>
    </source>
</evidence>
<keyword evidence="5 7" id="KW-0234">DNA repair</keyword>
<organism evidence="12 13">
    <name type="scientific">Yarrowia lipolytica</name>
    <name type="common">Candida lipolytica</name>
    <dbReference type="NCBI Taxonomy" id="4952"/>
    <lineage>
        <taxon>Eukaryota</taxon>
        <taxon>Fungi</taxon>
        <taxon>Dikarya</taxon>
        <taxon>Ascomycota</taxon>
        <taxon>Saccharomycotina</taxon>
        <taxon>Dipodascomycetes</taxon>
        <taxon>Dipodascales</taxon>
        <taxon>Dipodascales incertae sedis</taxon>
        <taxon>Yarrowia</taxon>
    </lineage>
</organism>
<dbReference type="PANTHER" id="PTHR11264:SF0">
    <property type="entry name" value="URACIL-DNA GLYCOSYLASE"/>
    <property type="match status" value="1"/>
</dbReference>
<evidence type="ECO:0000259" key="11">
    <source>
        <dbReference type="SMART" id="SM00986"/>
    </source>
</evidence>
<evidence type="ECO:0000256" key="7">
    <source>
        <dbReference type="HAMAP-Rule" id="MF_03166"/>
    </source>
</evidence>
<dbReference type="OMA" id="AGKKWFP"/>
<dbReference type="NCBIfam" id="NF003588">
    <property type="entry name" value="PRK05254.1-1"/>
    <property type="match status" value="1"/>
</dbReference>
<dbReference type="InterPro" id="IPR036895">
    <property type="entry name" value="Uracil-DNA_glycosylase-like_sf"/>
</dbReference>
<keyword evidence="3 7" id="KW-0378">Hydrolase</keyword>
<dbReference type="AlphaFoldDB" id="A0A1D8ND42"/>
<evidence type="ECO:0000256" key="8">
    <source>
        <dbReference type="PROSITE-ProRule" id="PRU10072"/>
    </source>
</evidence>
<evidence type="ECO:0000313" key="12">
    <source>
        <dbReference type="EMBL" id="AOW03558.1"/>
    </source>
</evidence>
<dbReference type="SMART" id="SM00986">
    <property type="entry name" value="UDG"/>
    <property type="match status" value="1"/>
</dbReference>